<keyword evidence="7 10" id="KW-0472">Membrane</keyword>
<evidence type="ECO:0000256" key="9">
    <source>
        <dbReference type="ARBA" id="ARBA00045828"/>
    </source>
</evidence>
<dbReference type="STRING" id="46731.A0A3M6TWZ5"/>
<organism evidence="12 13">
    <name type="scientific">Pocillopora damicornis</name>
    <name type="common">Cauliflower coral</name>
    <name type="synonym">Millepora damicornis</name>
    <dbReference type="NCBI Taxonomy" id="46731"/>
    <lineage>
        <taxon>Eukaryota</taxon>
        <taxon>Metazoa</taxon>
        <taxon>Cnidaria</taxon>
        <taxon>Anthozoa</taxon>
        <taxon>Hexacorallia</taxon>
        <taxon>Scleractinia</taxon>
        <taxon>Astrocoeniina</taxon>
        <taxon>Pocilloporidae</taxon>
        <taxon>Pocillopora</taxon>
    </lineage>
</organism>
<evidence type="ECO:0000256" key="5">
    <source>
        <dbReference type="ARBA" id="ARBA00022692"/>
    </source>
</evidence>
<proteinExistence type="predicted"/>
<dbReference type="GO" id="GO:0016020">
    <property type="term" value="C:membrane"/>
    <property type="evidence" value="ECO:0007669"/>
    <property type="project" value="InterPro"/>
</dbReference>
<evidence type="ECO:0000313" key="13">
    <source>
        <dbReference type="Proteomes" id="UP000275408"/>
    </source>
</evidence>
<gene>
    <name evidence="12" type="ORF">pdam_00023175</name>
</gene>
<accession>A0A3M6TWZ5</accession>
<sequence>MSSIVLIIGFWTIVFISNALLKNYRKYSRRYKEFLENNGISLSPCQVRWYTTSFNRSFVRFGKMHPYLLHVWFSVGVVVGVLLMFASVVILCLTLYKAFAKDAPEQVLTPVMPGVNVPWSQVLYYLITLTVSGVFHEFGHAISAVREQVRVNGFGMFFMAVYPGAFVDLYTEHLTVISPLRQLRIYCAGVWHNSVLVIVGLVLLWSLPYLLVPIYATGQGAVVLKVLKESPVHGSITRGDTILSLYGCQVYNKQDWNSCISKTLSSPQHGYCTDMLTIARKNSSKGAIYSGGVYDCCQNSTSSRFCFKYQSLSHSKGYACLPARSTMQSRQLCGLPTDCDGPGDKVCAHPSLDNSSRLLRIIRSKGTDVLYVGDPLLLQYTGNVKETFDELRTLLRGSGTNFYKSFNDFLRYLVSLSGALALLNMVPCYSLDGQWALFALVDHTLTSFIPNEDQRNMLCNIILTLGTLLLAANITLALWTLGSA</sequence>
<evidence type="ECO:0000259" key="11">
    <source>
        <dbReference type="Pfam" id="PF02163"/>
    </source>
</evidence>
<dbReference type="Proteomes" id="UP000275408">
    <property type="component" value="Unassembled WGS sequence"/>
</dbReference>
<dbReference type="Pfam" id="PF02163">
    <property type="entry name" value="Peptidase_M50"/>
    <property type="match status" value="1"/>
</dbReference>
<dbReference type="PRINTS" id="PR01000">
    <property type="entry name" value="SREBPS2PTASE"/>
</dbReference>
<feature type="transmembrane region" description="Helical" evidence="10">
    <location>
        <begin position="122"/>
        <end position="139"/>
    </location>
</feature>
<evidence type="ECO:0000313" key="12">
    <source>
        <dbReference type="EMBL" id="RMX45814.1"/>
    </source>
</evidence>
<keyword evidence="5 10" id="KW-0812">Transmembrane</keyword>
<feature type="transmembrane region" description="Helical" evidence="10">
    <location>
        <begin position="461"/>
        <end position="481"/>
    </location>
</feature>
<evidence type="ECO:0000256" key="6">
    <source>
        <dbReference type="ARBA" id="ARBA00022989"/>
    </source>
</evidence>
<comment type="function">
    <text evidence="9">Zinc metalloprotease that mediates intramembrane proteolysis of proteins such as ATF6, ATF6B, SREBF1/SREBP1 and SREBF2/SREBP2. Catalyzes the second step in the proteolytic activation of the sterol regulatory element-binding proteins (SREBPs) SREBF1/SREBP1 and SREBF2/SREBP2: cleaves SREBPs within the first transmembrane segment, thereby releasing the N-terminal segment with a portion of the transmembrane segment attached. Mature N-terminal SREBP fragments shuttle to the nucleus and activate gene transcription. Also mediates the second step in the proteolytic activation of the cyclic AMP-dependent transcription factor ATF-6 (ATF6 and ATF6B). Involved in intramembrane proteolysis during bone formation. In astrocytes and osteoblasts, upon DNA damage and ER stress, mediates the second step of the regulated intramembrane proteolytic activation of the transcription factor CREB3L1, leading to the inhibition of cell-cycle progression.</text>
</comment>
<dbReference type="PANTHER" id="PTHR13325">
    <property type="entry name" value="PROTEASE M50 MEMBRANE-BOUND TRANSCRIPTION FACTOR SITE 2 PROTEASE"/>
    <property type="match status" value="1"/>
</dbReference>
<comment type="subcellular location">
    <subcellularLocation>
        <location evidence="2">Endomembrane system</location>
        <topology evidence="2">Multi-pass membrane protein</topology>
    </subcellularLocation>
</comment>
<feature type="transmembrane region" description="Helical" evidence="10">
    <location>
        <begin position="409"/>
        <end position="427"/>
    </location>
</feature>
<feature type="transmembrane region" description="Helical" evidence="10">
    <location>
        <begin position="67"/>
        <end position="96"/>
    </location>
</feature>
<dbReference type="InterPro" id="IPR001193">
    <property type="entry name" value="MBTPS2"/>
</dbReference>
<evidence type="ECO:0000256" key="7">
    <source>
        <dbReference type="ARBA" id="ARBA00023136"/>
    </source>
</evidence>
<dbReference type="EC" id="3.4.24.85" evidence="3"/>
<evidence type="ECO:0000256" key="4">
    <source>
        <dbReference type="ARBA" id="ARBA00014400"/>
    </source>
</evidence>
<dbReference type="GO" id="GO:0004222">
    <property type="term" value="F:metalloendopeptidase activity"/>
    <property type="evidence" value="ECO:0007669"/>
    <property type="project" value="InterPro"/>
</dbReference>
<protein>
    <recommendedName>
        <fullName evidence="4">Membrane-bound transcription factor site-2 protease</fullName>
        <ecNumber evidence="3">3.4.24.85</ecNumber>
    </recommendedName>
    <alternativeName>
        <fullName evidence="8">Endopeptidase S2P</fullName>
    </alternativeName>
</protein>
<comment type="catalytic activity">
    <reaction evidence="1">
        <text>Cleaves several transcription factors that are type-2 transmembrane proteins within membrane-spanning domains. Known substrates include sterol regulatory element-binding protein (SREBP) -1, SREBP-2 and forms of the transcriptional activator ATF6. SREBP-2 is cleaved at the site 477-DRSRILL-|-CVLTFLCLSFNPLTSLLQWGGA-505. The residues Asn-Pro, 11 residues distal to the site of cleavage in the membrane-spanning domain, are important for cleavage by S2P endopeptidase. Replacement of either of these residues does not prevent cleavage, but there is no cleavage if both of these residues are replaced.</text>
        <dbReference type="EC" id="3.4.24.85"/>
    </reaction>
</comment>
<reference evidence="12 13" key="1">
    <citation type="journal article" date="2018" name="Sci. Rep.">
        <title>Comparative analysis of the Pocillopora damicornis genome highlights role of immune system in coral evolution.</title>
        <authorList>
            <person name="Cunning R."/>
            <person name="Bay R.A."/>
            <person name="Gillette P."/>
            <person name="Baker A.C."/>
            <person name="Traylor-Knowles N."/>
        </authorList>
    </citation>
    <scope>NUCLEOTIDE SEQUENCE [LARGE SCALE GENOMIC DNA]</scope>
    <source>
        <strain evidence="12">RSMAS</strain>
        <tissue evidence="12">Whole animal</tissue>
    </source>
</reference>
<name>A0A3M6TWZ5_POCDA</name>
<dbReference type="AlphaFoldDB" id="A0A3M6TWZ5"/>
<keyword evidence="6 10" id="KW-1133">Transmembrane helix</keyword>
<dbReference type="InterPro" id="IPR008915">
    <property type="entry name" value="Peptidase_M50"/>
</dbReference>
<feature type="transmembrane region" description="Helical" evidence="10">
    <location>
        <begin position="6"/>
        <end position="24"/>
    </location>
</feature>
<dbReference type="GO" id="GO:0005737">
    <property type="term" value="C:cytoplasm"/>
    <property type="evidence" value="ECO:0007669"/>
    <property type="project" value="TreeGrafter"/>
</dbReference>
<dbReference type="PANTHER" id="PTHR13325:SF3">
    <property type="entry name" value="MEMBRANE-BOUND TRANSCRIPTION FACTOR SITE-2 PROTEASE"/>
    <property type="match status" value="1"/>
</dbReference>
<dbReference type="GO" id="GO:1905897">
    <property type="term" value="P:regulation of response to endoplasmic reticulum stress"/>
    <property type="evidence" value="ECO:0007669"/>
    <property type="project" value="TreeGrafter"/>
</dbReference>
<feature type="transmembrane region" description="Helical" evidence="10">
    <location>
        <begin position="190"/>
        <end position="212"/>
    </location>
</feature>
<evidence type="ECO:0000256" key="3">
    <source>
        <dbReference type="ARBA" id="ARBA00012347"/>
    </source>
</evidence>
<dbReference type="OrthoDB" id="69989at2759"/>
<feature type="transmembrane region" description="Helical" evidence="10">
    <location>
        <begin position="151"/>
        <end position="170"/>
    </location>
</feature>
<evidence type="ECO:0000256" key="8">
    <source>
        <dbReference type="ARBA" id="ARBA00032658"/>
    </source>
</evidence>
<evidence type="ECO:0000256" key="10">
    <source>
        <dbReference type="SAM" id="Phobius"/>
    </source>
</evidence>
<evidence type="ECO:0000256" key="2">
    <source>
        <dbReference type="ARBA" id="ARBA00004127"/>
    </source>
</evidence>
<dbReference type="GO" id="GO:0012505">
    <property type="term" value="C:endomembrane system"/>
    <property type="evidence" value="ECO:0007669"/>
    <property type="project" value="UniProtKB-SubCell"/>
</dbReference>
<feature type="domain" description="Peptidase M50" evidence="11">
    <location>
        <begin position="124"/>
        <end position="456"/>
    </location>
</feature>
<keyword evidence="13" id="KW-1185">Reference proteome</keyword>
<dbReference type="GO" id="GO:0031293">
    <property type="term" value="P:membrane protein intracellular domain proteolysis"/>
    <property type="evidence" value="ECO:0007669"/>
    <property type="project" value="TreeGrafter"/>
</dbReference>
<dbReference type="EMBL" id="RCHS01002774">
    <property type="protein sequence ID" value="RMX45814.1"/>
    <property type="molecule type" value="Genomic_DNA"/>
</dbReference>
<comment type="caution">
    <text evidence="12">The sequence shown here is derived from an EMBL/GenBank/DDBJ whole genome shotgun (WGS) entry which is preliminary data.</text>
</comment>
<evidence type="ECO:0000256" key="1">
    <source>
        <dbReference type="ARBA" id="ARBA00001350"/>
    </source>
</evidence>